<protein>
    <recommendedName>
        <fullName evidence="1">Putative E3 ubiquitin-protein ligase LIN N-terminal domain-containing protein</fullName>
    </recommendedName>
</protein>
<evidence type="ECO:0000313" key="3">
    <source>
        <dbReference type="Proteomes" id="UP000222542"/>
    </source>
</evidence>
<gene>
    <name evidence="2" type="ORF">T459_02477</name>
</gene>
<feature type="domain" description="Putative E3 ubiquitin-protein ligase LIN N-terminal" evidence="1">
    <location>
        <begin position="33"/>
        <end position="127"/>
    </location>
</feature>
<dbReference type="EMBL" id="AYRZ02000001">
    <property type="protein sequence ID" value="PHT94595.1"/>
    <property type="molecule type" value="Genomic_DNA"/>
</dbReference>
<proteinExistence type="predicted"/>
<dbReference type="PANTHER" id="PTHR35549">
    <property type="entry name" value="OS04G0584500 PROTEIN"/>
    <property type="match status" value="1"/>
</dbReference>
<reference evidence="2 3" key="2">
    <citation type="journal article" date="2017" name="Genome Biol.">
        <title>New reference genome sequences of hot pepper reveal the massive evolution of plant disease-resistance genes by retroduplication.</title>
        <authorList>
            <person name="Kim S."/>
            <person name="Park J."/>
            <person name="Yeom S.I."/>
            <person name="Kim Y.M."/>
            <person name="Seo E."/>
            <person name="Kim K.T."/>
            <person name="Kim M.S."/>
            <person name="Lee J.M."/>
            <person name="Cheong K."/>
            <person name="Shin H.S."/>
            <person name="Kim S.B."/>
            <person name="Han K."/>
            <person name="Lee J."/>
            <person name="Park M."/>
            <person name="Lee H.A."/>
            <person name="Lee H.Y."/>
            <person name="Lee Y."/>
            <person name="Oh S."/>
            <person name="Lee J.H."/>
            <person name="Choi E."/>
            <person name="Choi E."/>
            <person name="Lee S.E."/>
            <person name="Jeon J."/>
            <person name="Kim H."/>
            <person name="Choi G."/>
            <person name="Song H."/>
            <person name="Lee J."/>
            <person name="Lee S.C."/>
            <person name="Kwon J.K."/>
            <person name="Lee H.Y."/>
            <person name="Koo N."/>
            <person name="Hong Y."/>
            <person name="Kim R.W."/>
            <person name="Kang W.H."/>
            <person name="Huh J.H."/>
            <person name="Kang B.C."/>
            <person name="Yang T.J."/>
            <person name="Lee Y.H."/>
            <person name="Bennetzen J.L."/>
            <person name="Choi D."/>
        </authorList>
    </citation>
    <scope>NUCLEOTIDE SEQUENCE [LARGE SCALE GENOMIC DNA]</scope>
    <source>
        <strain evidence="3">cv. CM334</strain>
    </source>
</reference>
<evidence type="ECO:0000259" key="1">
    <source>
        <dbReference type="Pfam" id="PF23568"/>
    </source>
</evidence>
<sequence>MSHNSMASVSSSSATTLPPVFSYEDDKLNLESVRAVVATINQHITALLVDTKFGKRLKLKYSSKLDVCNGGYLEFPEQSMLSNLYSRIESIELTLQEKWSQERTSRLQNLENMLQVPAWRNNRNSKQLFDRLLLLLPLHL</sequence>
<dbReference type="Proteomes" id="UP000222542">
    <property type="component" value="Unassembled WGS sequence"/>
</dbReference>
<dbReference type="AlphaFoldDB" id="A0A2G3AK24"/>
<accession>A0A2G3AK24</accession>
<reference evidence="2 3" key="1">
    <citation type="journal article" date="2014" name="Nat. Genet.">
        <title>Genome sequence of the hot pepper provides insights into the evolution of pungency in Capsicum species.</title>
        <authorList>
            <person name="Kim S."/>
            <person name="Park M."/>
            <person name="Yeom S.I."/>
            <person name="Kim Y.M."/>
            <person name="Lee J.M."/>
            <person name="Lee H.A."/>
            <person name="Seo E."/>
            <person name="Choi J."/>
            <person name="Cheong K."/>
            <person name="Kim K.T."/>
            <person name="Jung K."/>
            <person name="Lee G.W."/>
            <person name="Oh S.K."/>
            <person name="Bae C."/>
            <person name="Kim S.B."/>
            <person name="Lee H.Y."/>
            <person name="Kim S.Y."/>
            <person name="Kim M.S."/>
            <person name="Kang B.C."/>
            <person name="Jo Y.D."/>
            <person name="Yang H.B."/>
            <person name="Jeong H.J."/>
            <person name="Kang W.H."/>
            <person name="Kwon J.K."/>
            <person name="Shin C."/>
            <person name="Lim J.Y."/>
            <person name="Park J.H."/>
            <person name="Huh J.H."/>
            <person name="Kim J.S."/>
            <person name="Kim B.D."/>
            <person name="Cohen O."/>
            <person name="Paran I."/>
            <person name="Suh M.C."/>
            <person name="Lee S.B."/>
            <person name="Kim Y.K."/>
            <person name="Shin Y."/>
            <person name="Noh S.J."/>
            <person name="Park J."/>
            <person name="Seo Y.S."/>
            <person name="Kwon S.Y."/>
            <person name="Kim H.A."/>
            <person name="Park J.M."/>
            <person name="Kim H.J."/>
            <person name="Choi S.B."/>
            <person name="Bosland P.W."/>
            <person name="Reeves G."/>
            <person name="Jo S.H."/>
            <person name="Lee B.W."/>
            <person name="Cho H.T."/>
            <person name="Choi H.S."/>
            <person name="Lee M.S."/>
            <person name="Yu Y."/>
            <person name="Do Choi Y."/>
            <person name="Park B.S."/>
            <person name="van Deynze A."/>
            <person name="Ashrafi H."/>
            <person name="Hill T."/>
            <person name="Kim W.T."/>
            <person name="Pai H.S."/>
            <person name="Ahn H.K."/>
            <person name="Yeam I."/>
            <person name="Giovannoni J.J."/>
            <person name="Rose J.K."/>
            <person name="Sorensen I."/>
            <person name="Lee S.J."/>
            <person name="Kim R.W."/>
            <person name="Choi I.Y."/>
            <person name="Choi B.S."/>
            <person name="Lim J.S."/>
            <person name="Lee Y.H."/>
            <person name="Choi D."/>
        </authorList>
    </citation>
    <scope>NUCLEOTIDE SEQUENCE [LARGE SCALE GENOMIC DNA]</scope>
    <source>
        <strain evidence="3">cv. CM334</strain>
    </source>
</reference>
<name>A0A2G3AK24_CAPAN</name>
<dbReference type="Pfam" id="PF23568">
    <property type="entry name" value="ARM_LIN"/>
    <property type="match status" value="1"/>
</dbReference>
<dbReference type="PANTHER" id="PTHR35549:SF2">
    <property type="entry name" value="TRANSDUCIN_WD40 REPEAT-LIKE SUPERFAMILY PROTEIN"/>
    <property type="match status" value="1"/>
</dbReference>
<dbReference type="InterPro" id="IPR056512">
    <property type="entry name" value="LIN_N"/>
</dbReference>
<dbReference type="Gramene" id="PHT94595">
    <property type="protein sequence ID" value="PHT94595"/>
    <property type="gene ID" value="T459_02477"/>
</dbReference>
<comment type="caution">
    <text evidence="2">The sequence shown here is derived from an EMBL/GenBank/DDBJ whole genome shotgun (WGS) entry which is preliminary data.</text>
</comment>
<evidence type="ECO:0000313" key="2">
    <source>
        <dbReference type="EMBL" id="PHT94595.1"/>
    </source>
</evidence>
<keyword evidence="3" id="KW-1185">Reference proteome</keyword>
<organism evidence="2 3">
    <name type="scientific">Capsicum annuum</name>
    <name type="common">Capsicum pepper</name>
    <dbReference type="NCBI Taxonomy" id="4072"/>
    <lineage>
        <taxon>Eukaryota</taxon>
        <taxon>Viridiplantae</taxon>
        <taxon>Streptophyta</taxon>
        <taxon>Embryophyta</taxon>
        <taxon>Tracheophyta</taxon>
        <taxon>Spermatophyta</taxon>
        <taxon>Magnoliopsida</taxon>
        <taxon>eudicotyledons</taxon>
        <taxon>Gunneridae</taxon>
        <taxon>Pentapetalae</taxon>
        <taxon>asterids</taxon>
        <taxon>lamiids</taxon>
        <taxon>Solanales</taxon>
        <taxon>Solanaceae</taxon>
        <taxon>Solanoideae</taxon>
        <taxon>Capsiceae</taxon>
        <taxon>Capsicum</taxon>
    </lineage>
</organism>